<name>A0A4R1B8P9_9BACT</name>
<feature type="region of interest" description="Disordered" evidence="7">
    <location>
        <begin position="655"/>
        <end position="679"/>
    </location>
</feature>
<dbReference type="Pfam" id="PF12805">
    <property type="entry name" value="FUSC-like"/>
    <property type="match status" value="1"/>
</dbReference>
<evidence type="ECO:0000259" key="9">
    <source>
        <dbReference type="Pfam" id="PF12805"/>
    </source>
</evidence>
<comment type="similarity">
    <text evidence="6">Belongs to the YccS/YhfK family.</text>
</comment>
<dbReference type="PANTHER" id="PTHR30509:SF8">
    <property type="entry name" value="INNER MEMBRANE PROTEIN YCCS"/>
    <property type="match status" value="1"/>
</dbReference>
<dbReference type="EMBL" id="SJZI01000050">
    <property type="protein sequence ID" value="TCJ12489.1"/>
    <property type="molecule type" value="Genomic_DNA"/>
</dbReference>
<evidence type="ECO:0000256" key="3">
    <source>
        <dbReference type="ARBA" id="ARBA00022692"/>
    </source>
</evidence>
<gene>
    <name evidence="11" type="ORF">EPD60_14535</name>
</gene>
<reference evidence="11 12" key="1">
    <citation type="submission" date="2019-03" db="EMBL/GenBank/DDBJ databases">
        <authorList>
            <person name="Kim M.K.M."/>
        </authorList>
    </citation>
    <scope>NUCLEOTIDE SEQUENCE [LARGE SCALE GENOMIC DNA]</scope>
    <source>
        <strain evidence="11 12">17J68-12</strain>
    </source>
</reference>
<keyword evidence="5 8" id="KW-0472">Membrane</keyword>
<keyword evidence="12" id="KW-1185">Reference proteome</keyword>
<dbReference type="OrthoDB" id="8670769at2"/>
<protein>
    <submittedName>
        <fullName evidence="11">Uncharacterized protein</fullName>
    </submittedName>
</protein>
<feature type="transmembrane region" description="Helical" evidence="8">
    <location>
        <begin position="516"/>
        <end position="537"/>
    </location>
</feature>
<keyword evidence="2" id="KW-1003">Cell membrane</keyword>
<organism evidence="11 12">
    <name type="scientific">Flaviaesturariibacter flavus</name>
    <dbReference type="NCBI Taxonomy" id="2502780"/>
    <lineage>
        <taxon>Bacteria</taxon>
        <taxon>Pseudomonadati</taxon>
        <taxon>Bacteroidota</taxon>
        <taxon>Chitinophagia</taxon>
        <taxon>Chitinophagales</taxon>
        <taxon>Chitinophagaceae</taxon>
        <taxon>Flaviaestuariibacter</taxon>
    </lineage>
</organism>
<proteinExistence type="inferred from homology"/>
<dbReference type="PANTHER" id="PTHR30509">
    <property type="entry name" value="P-HYDROXYBENZOIC ACID EFFLUX PUMP SUBUNIT-RELATED"/>
    <property type="match status" value="1"/>
</dbReference>
<comment type="caution">
    <text evidence="11">The sequence shown here is derived from an EMBL/GenBank/DDBJ whole genome shotgun (WGS) entry which is preliminary data.</text>
</comment>
<keyword evidence="3 8" id="KW-0812">Transmembrane</keyword>
<evidence type="ECO:0000256" key="1">
    <source>
        <dbReference type="ARBA" id="ARBA00004651"/>
    </source>
</evidence>
<feature type="transmembrane region" description="Helical" evidence="8">
    <location>
        <begin position="71"/>
        <end position="91"/>
    </location>
</feature>
<dbReference type="Proteomes" id="UP000295334">
    <property type="component" value="Unassembled WGS sequence"/>
</dbReference>
<feature type="transmembrane region" description="Helical" evidence="8">
    <location>
        <begin position="20"/>
        <end position="39"/>
    </location>
</feature>
<keyword evidence="4 8" id="KW-1133">Transmembrane helix</keyword>
<feature type="transmembrane region" description="Helical" evidence="8">
    <location>
        <begin position="444"/>
        <end position="464"/>
    </location>
</feature>
<evidence type="ECO:0000256" key="5">
    <source>
        <dbReference type="ARBA" id="ARBA00023136"/>
    </source>
</evidence>
<evidence type="ECO:0000256" key="7">
    <source>
        <dbReference type="SAM" id="MobiDB-lite"/>
    </source>
</evidence>
<evidence type="ECO:0000256" key="4">
    <source>
        <dbReference type="ARBA" id="ARBA00022989"/>
    </source>
</evidence>
<accession>A0A4R1B8P9</accession>
<sequence>MPRIQDQFRELRYFLYSQAFADGLRTTLAILVPAIAGYYQGQFEAGMTLSLGALCVSLTDAPGPIVNKRNGMLFCVLAIFGVSLLTAFARLHPFTMALELAGVAFFFSMFNAYGARATGVGNAAILMMILTMDKVIPGKSALEHSALIAAGGLWYFTLSQVFSLVSPYRPAQRVLGECLREMARYLYIKADFYDPATDLAGGYRRLVARQVQVNEKQDAAREILFKTRQIVAESTREGRRMVLLFVEAVDLFEDITASYYDYAQLRERFAATGILARFSDEIRVIAAELDRMGAAVQMNSRYRPAVDIEARLTELKSEVDRLPRLPSESHLVLRKILVNLRRLALRHTELQRYFGEEQPERRNRLDHRRFVSHQPLDPHIFWENLTLDSGVFRHSLRVAVACLAGFGMTRLIGYGQHSYWVLLTIAFILKPAFSLTRERNVQRIIGTLAGGAIGITVLLLVPPGKAQFAFMVLFMLLTYSFMRINYLMMVVFTTPFVLVLFTYLGMPFREVALERVFDTVLGCALAFGASIFLFPSWESRQVSNQLAGLLRADRDYLRLLVDALEGRPASMLAYKLARKEIYVQTANLSALFQRVLNEPAQLQGGAQPLHQVVVLQHILFSNMATVAAELKQQPAREHPEEHVRIVRRALHALEKEEVPSDGSQPKPAPRHEAPVAATENDNLMTSQLRFILEVCLDIQKVLNGPLGK</sequence>
<evidence type="ECO:0000256" key="6">
    <source>
        <dbReference type="ARBA" id="ARBA00043993"/>
    </source>
</evidence>
<dbReference type="InterPro" id="IPR032692">
    <property type="entry name" value="YccS_N"/>
</dbReference>
<comment type="subcellular location">
    <subcellularLocation>
        <location evidence="1">Cell membrane</location>
        <topology evidence="1">Multi-pass membrane protein</topology>
    </subcellularLocation>
</comment>
<dbReference type="Pfam" id="PF13515">
    <property type="entry name" value="FUSC_2"/>
    <property type="match status" value="1"/>
</dbReference>
<feature type="transmembrane region" description="Helical" evidence="8">
    <location>
        <begin position="484"/>
        <end position="504"/>
    </location>
</feature>
<feature type="transmembrane region" description="Helical" evidence="8">
    <location>
        <begin position="103"/>
        <end position="132"/>
    </location>
</feature>
<evidence type="ECO:0000313" key="11">
    <source>
        <dbReference type="EMBL" id="TCJ12489.1"/>
    </source>
</evidence>
<dbReference type="GO" id="GO:0005886">
    <property type="term" value="C:plasma membrane"/>
    <property type="evidence" value="ECO:0007669"/>
    <property type="project" value="UniProtKB-SubCell"/>
</dbReference>
<evidence type="ECO:0000256" key="8">
    <source>
        <dbReference type="SAM" id="Phobius"/>
    </source>
</evidence>
<dbReference type="AlphaFoldDB" id="A0A4R1B8P9"/>
<evidence type="ECO:0000313" key="12">
    <source>
        <dbReference type="Proteomes" id="UP000295334"/>
    </source>
</evidence>
<feature type="domain" description="Integral membrane bound transporter" evidence="10">
    <location>
        <begin position="414"/>
        <end position="527"/>
    </location>
</feature>
<feature type="domain" description="Integral membrane protein YccS N-terminal" evidence="9">
    <location>
        <begin position="72"/>
        <end position="341"/>
    </location>
</feature>
<dbReference type="InterPro" id="IPR049453">
    <property type="entry name" value="Memb_transporter_dom"/>
</dbReference>
<dbReference type="RefSeq" id="WP_131450246.1">
    <property type="nucleotide sequence ID" value="NZ_SJZI01000050.1"/>
</dbReference>
<evidence type="ECO:0000256" key="2">
    <source>
        <dbReference type="ARBA" id="ARBA00022475"/>
    </source>
</evidence>
<evidence type="ECO:0000259" key="10">
    <source>
        <dbReference type="Pfam" id="PF13515"/>
    </source>
</evidence>